<protein>
    <submittedName>
        <fullName evidence="1">Uncharacterized protein</fullName>
    </submittedName>
</protein>
<organism evidence="1">
    <name type="scientific">marine sediment metagenome</name>
    <dbReference type="NCBI Taxonomy" id="412755"/>
    <lineage>
        <taxon>unclassified sequences</taxon>
        <taxon>metagenomes</taxon>
        <taxon>ecological metagenomes</taxon>
    </lineage>
</organism>
<dbReference type="EMBL" id="BARV01004669">
    <property type="protein sequence ID" value="GAI05711.1"/>
    <property type="molecule type" value="Genomic_DNA"/>
</dbReference>
<accession>X1LIP1</accession>
<reference evidence="1" key="1">
    <citation type="journal article" date="2014" name="Front. Microbiol.">
        <title>High frequency of phylogenetically diverse reductive dehalogenase-homologous genes in deep subseafloor sedimentary metagenomes.</title>
        <authorList>
            <person name="Kawai M."/>
            <person name="Futagami T."/>
            <person name="Toyoda A."/>
            <person name="Takaki Y."/>
            <person name="Nishi S."/>
            <person name="Hori S."/>
            <person name="Arai W."/>
            <person name="Tsubouchi T."/>
            <person name="Morono Y."/>
            <person name="Uchiyama I."/>
            <person name="Ito T."/>
            <person name="Fujiyama A."/>
            <person name="Inagaki F."/>
            <person name="Takami H."/>
        </authorList>
    </citation>
    <scope>NUCLEOTIDE SEQUENCE</scope>
    <source>
        <strain evidence="1">Expedition CK06-06</strain>
    </source>
</reference>
<evidence type="ECO:0000313" key="1">
    <source>
        <dbReference type="EMBL" id="GAI05711.1"/>
    </source>
</evidence>
<sequence length="52" mass="5667">PITTTGVTNNKTSPQYGKNVLDIERMSRRGLRPIAESNIITANSPIGKRKTA</sequence>
<gene>
    <name evidence="1" type="ORF">S06H3_10183</name>
</gene>
<name>X1LIP1_9ZZZZ</name>
<comment type="caution">
    <text evidence="1">The sequence shown here is derived from an EMBL/GenBank/DDBJ whole genome shotgun (WGS) entry which is preliminary data.</text>
</comment>
<proteinExistence type="predicted"/>
<feature type="non-terminal residue" evidence="1">
    <location>
        <position position="1"/>
    </location>
</feature>
<dbReference type="AlphaFoldDB" id="X1LIP1"/>